<reference evidence="4 5" key="1">
    <citation type="submission" date="2023-09" db="EMBL/GenBank/DDBJ databases">
        <title>Genomes of two closely related lineages of the louse Polyplax serrata with different host specificities.</title>
        <authorList>
            <person name="Martinu J."/>
            <person name="Tarabai H."/>
            <person name="Stefka J."/>
            <person name="Hypsa V."/>
        </authorList>
    </citation>
    <scope>NUCLEOTIDE SEQUENCE [LARGE SCALE GENOMIC DNA]</scope>
    <source>
        <strain evidence="4">98ZLc_SE</strain>
    </source>
</reference>
<accession>A0ABR1AHX5</accession>
<evidence type="ECO:0000313" key="4">
    <source>
        <dbReference type="EMBL" id="KAK6619976.1"/>
    </source>
</evidence>
<protein>
    <recommendedName>
        <fullName evidence="3">ZP domain-containing protein</fullName>
    </recommendedName>
</protein>
<feature type="transmembrane region" description="Helical" evidence="1">
    <location>
        <begin position="390"/>
        <end position="412"/>
    </location>
</feature>
<dbReference type="InterPro" id="IPR001507">
    <property type="entry name" value="ZP_dom"/>
</dbReference>
<feature type="signal peptide" evidence="2">
    <location>
        <begin position="1"/>
        <end position="23"/>
    </location>
</feature>
<dbReference type="SMART" id="SM00241">
    <property type="entry name" value="ZP"/>
    <property type="match status" value="1"/>
</dbReference>
<keyword evidence="2" id="KW-0732">Signal</keyword>
<feature type="domain" description="ZP" evidence="3">
    <location>
        <begin position="39"/>
        <end position="326"/>
    </location>
</feature>
<keyword evidence="1" id="KW-1133">Transmembrane helix</keyword>
<sequence length="452" mass="50538">MLSCESALIALVTLAWSLSDISCTVVQPRVYLIENVNSTCTSQEMKIRLELNRNFKGLVYAKGFPLEKSCRTYGTGQSFVDISIDTSACGVRLVSTNDETLTYRITLSVQMDRFLQQINDLEVSTACNLPTAMMHPKQITRQVSRTGRNKVSQVNSDISNDVLTWMEIEGTSELSNINKVFVGEQTMMLIKSFLPENVDANVVDCYAYDGTRDVVQKLLDDNGCPLDETIMPSLEHIKFEGEEEESDDDLEKLKMKPKSSDWKMRNLVKEGGVGSLGEEKTRLRVMGTMFPAFKFPDTSNLHLRCSLQVCRNKCPLVSCDLDQESTSNDRLGKSVKTDKNSSTVIERIEVFNSVEVLAPGIDVDGYSSNQDIDTIGHGDSNSFCLSTSKMAFAFAILGAVFLCGVLAVLWTVMRNHMRKANKVDGSEQVLVVRDSPLNFRNVRSKMHHWSYS</sequence>
<dbReference type="PANTHER" id="PTHR46560">
    <property type="entry name" value="CYPHER, ISOFORM B"/>
    <property type="match status" value="1"/>
</dbReference>
<keyword evidence="5" id="KW-1185">Reference proteome</keyword>
<dbReference type="EMBL" id="JAWJWF010000048">
    <property type="protein sequence ID" value="KAK6619976.1"/>
    <property type="molecule type" value="Genomic_DNA"/>
</dbReference>
<feature type="chain" id="PRO_5047324557" description="ZP domain-containing protein" evidence="2">
    <location>
        <begin position="24"/>
        <end position="452"/>
    </location>
</feature>
<keyword evidence="1" id="KW-0812">Transmembrane</keyword>
<keyword evidence="1" id="KW-0472">Membrane</keyword>
<evidence type="ECO:0000256" key="2">
    <source>
        <dbReference type="SAM" id="SignalP"/>
    </source>
</evidence>
<name>A0ABR1AHX5_POLSC</name>
<organism evidence="4 5">
    <name type="scientific">Polyplax serrata</name>
    <name type="common">Common mouse louse</name>
    <dbReference type="NCBI Taxonomy" id="468196"/>
    <lineage>
        <taxon>Eukaryota</taxon>
        <taxon>Metazoa</taxon>
        <taxon>Ecdysozoa</taxon>
        <taxon>Arthropoda</taxon>
        <taxon>Hexapoda</taxon>
        <taxon>Insecta</taxon>
        <taxon>Pterygota</taxon>
        <taxon>Neoptera</taxon>
        <taxon>Paraneoptera</taxon>
        <taxon>Psocodea</taxon>
        <taxon>Troctomorpha</taxon>
        <taxon>Phthiraptera</taxon>
        <taxon>Anoplura</taxon>
        <taxon>Polyplacidae</taxon>
        <taxon>Polyplax</taxon>
    </lineage>
</organism>
<evidence type="ECO:0000256" key="1">
    <source>
        <dbReference type="SAM" id="Phobius"/>
    </source>
</evidence>
<dbReference type="PANTHER" id="PTHR46560:SF5">
    <property type="entry name" value="CYPHER, ISOFORM B"/>
    <property type="match status" value="1"/>
</dbReference>
<comment type="caution">
    <text evidence="4">The sequence shown here is derived from an EMBL/GenBank/DDBJ whole genome shotgun (WGS) entry which is preliminary data.</text>
</comment>
<gene>
    <name evidence="4" type="ORF">RUM44_006376</name>
</gene>
<evidence type="ECO:0000259" key="3">
    <source>
        <dbReference type="PROSITE" id="PS51034"/>
    </source>
</evidence>
<proteinExistence type="predicted"/>
<dbReference type="Proteomes" id="UP001359485">
    <property type="component" value="Unassembled WGS sequence"/>
</dbReference>
<dbReference type="Pfam" id="PF25057">
    <property type="entry name" value="CUT_N"/>
    <property type="match status" value="1"/>
</dbReference>
<dbReference type="PROSITE" id="PS51034">
    <property type="entry name" value="ZP_2"/>
    <property type="match status" value="1"/>
</dbReference>
<dbReference type="InterPro" id="IPR056953">
    <property type="entry name" value="CUT_N"/>
</dbReference>
<evidence type="ECO:0000313" key="5">
    <source>
        <dbReference type="Proteomes" id="UP001359485"/>
    </source>
</evidence>